<keyword evidence="12" id="KW-1185">Reference proteome</keyword>
<dbReference type="InterPro" id="IPR045886">
    <property type="entry name" value="ThiF/MoeB/HesA"/>
</dbReference>
<dbReference type="GO" id="GO:0031510">
    <property type="term" value="C:SUMO activating enzyme complex"/>
    <property type="evidence" value="ECO:0007669"/>
    <property type="project" value="TreeGrafter"/>
</dbReference>
<dbReference type="OrthoDB" id="412647at2759"/>
<evidence type="ECO:0000256" key="4">
    <source>
        <dbReference type="ARBA" id="ARBA00022786"/>
    </source>
</evidence>
<comment type="pathway">
    <text evidence="2">Protein modification; protein sumoylation.</text>
</comment>
<dbReference type="VEuPathDB" id="VectorBase:SCAU009871"/>
<evidence type="ECO:0000256" key="8">
    <source>
        <dbReference type="ARBA" id="ARBA00044354"/>
    </source>
</evidence>
<dbReference type="FunFam" id="3.40.50.720:FF:000744">
    <property type="entry name" value="Smt3 activating enzyme 1"/>
    <property type="match status" value="1"/>
</dbReference>
<sequence>MGEQMEVESAAKENGNSEVELTETENELYDRQIRLWGLESQKRLRTAKVLISGLNGMGAEVTKNIILSGVHAVKLNDSKIVTEEDFCSQFLLPRTALGCNRAEASIERSKALNPMVEISADIQPLSEKNEDFFCGFDVVVVIGASNNELLRIDDICRRNDIKFFAGDVWGMFGYIFADLKEHKFVEDVVKHKIISKPNEKTKTELITTTVQKELSFPSYQAFVDFDMKNPAFQKNLKRKGPAFVLLRVLQKFRESFCRDPSYKSREEDLKHLESLRDEFNISGMIMANNYLEYIFAQISPAAAVVGGVMAQEIIKTITKKESPNLNLFLFDPQTCCGFIETIGVY</sequence>
<evidence type="ECO:0000256" key="9">
    <source>
        <dbReference type="SAM" id="MobiDB-lite"/>
    </source>
</evidence>
<evidence type="ECO:0000313" key="12">
    <source>
        <dbReference type="Proteomes" id="UP000095300"/>
    </source>
</evidence>
<dbReference type="SUPFAM" id="SSF69572">
    <property type="entry name" value="Activating enzymes of the ubiquitin-like proteins"/>
    <property type="match status" value="1"/>
</dbReference>
<evidence type="ECO:0000256" key="5">
    <source>
        <dbReference type="ARBA" id="ARBA00023242"/>
    </source>
</evidence>
<dbReference type="GO" id="GO:0019948">
    <property type="term" value="F:SUMO activating enzyme activity"/>
    <property type="evidence" value="ECO:0007669"/>
    <property type="project" value="TreeGrafter"/>
</dbReference>
<comment type="similarity">
    <text evidence="3">Belongs to the ubiquitin-activating E1 family.</text>
</comment>
<keyword evidence="5" id="KW-0539">Nucleus</keyword>
<dbReference type="PANTHER" id="PTHR10953">
    <property type="entry name" value="UBIQUITIN-ACTIVATING ENZYME E1"/>
    <property type="match status" value="1"/>
</dbReference>
<evidence type="ECO:0000256" key="2">
    <source>
        <dbReference type="ARBA" id="ARBA00004718"/>
    </source>
</evidence>
<evidence type="ECO:0000256" key="3">
    <source>
        <dbReference type="ARBA" id="ARBA00005673"/>
    </source>
</evidence>
<reference evidence="11" key="1">
    <citation type="submission" date="2020-05" db="UniProtKB">
        <authorList>
            <consortium name="EnsemblMetazoa"/>
        </authorList>
    </citation>
    <scope>IDENTIFICATION</scope>
    <source>
        <strain evidence="11">USDA</strain>
    </source>
</reference>
<dbReference type="InterPro" id="IPR000011">
    <property type="entry name" value="UBQ/SUMO-activ_enz_E1-like"/>
</dbReference>
<dbReference type="InterPro" id="IPR000594">
    <property type="entry name" value="ThiF_NAD_FAD-bd"/>
</dbReference>
<evidence type="ECO:0000256" key="1">
    <source>
        <dbReference type="ARBA" id="ARBA00004123"/>
    </source>
</evidence>
<dbReference type="PANTHER" id="PTHR10953:SF162">
    <property type="entry name" value="SUMO-ACTIVATING ENZYME SUBUNIT 1"/>
    <property type="match status" value="1"/>
</dbReference>
<gene>
    <name evidence="11" type="primary">106086865</name>
</gene>
<evidence type="ECO:0000313" key="11">
    <source>
        <dbReference type="EnsemblMetazoa" id="SCAU009871-PA"/>
    </source>
</evidence>
<dbReference type="InterPro" id="IPR035985">
    <property type="entry name" value="Ubiquitin-activating_enz"/>
</dbReference>
<evidence type="ECO:0000256" key="6">
    <source>
        <dbReference type="ARBA" id="ARBA00026003"/>
    </source>
</evidence>
<feature type="region of interest" description="Disordered" evidence="9">
    <location>
        <begin position="1"/>
        <end position="23"/>
    </location>
</feature>
<organism evidence="11 12">
    <name type="scientific">Stomoxys calcitrans</name>
    <name type="common">Stable fly</name>
    <name type="synonym">Conops calcitrans</name>
    <dbReference type="NCBI Taxonomy" id="35570"/>
    <lineage>
        <taxon>Eukaryota</taxon>
        <taxon>Metazoa</taxon>
        <taxon>Ecdysozoa</taxon>
        <taxon>Arthropoda</taxon>
        <taxon>Hexapoda</taxon>
        <taxon>Insecta</taxon>
        <taxon>Pterygota</taxon>
        <taxon>Neoptera</taxon>
        <taxon>Endopterygota</taxon>
        <taxon>Diptera</taxon>
        <taxon>Brachycera</taxon>
        <taxon>Muscomorpha</taxon>
        <taxon>Muscoidea</taxon>
        <taxon>Muscidae</taxon>
        <taxon>Stomoxys</taxon>
    </lineage>
</organism>
<comment type="subcellular location">
    <subcellularLocation>
        <location evidence="1">Nucleus</location>
    </subcellularLocation>
</comment>
<feature type="domain" description="THIF-type NAD/FAD binding fold" evidence="10">
    <location>
        <begin position="29"/>
        <end position="329"/>
    </location>
</feature>
<dbReference type="CDD" id="cd01492">
    <property type="entry name" value="Aos1_SUMO"/>
    <property type="match status" value="1"/>
</dbReference>
<protein>
    <recommendedName>
        <fullName evidence="7">SUMO-activating enzyme subunit 1</fullName>
    </recommendedName>
    <alternativeName>
        <fullName evidence="8">Ubiquitin-like 1-activating enzyme E1A</fullName>
    </alternativeName>
</protein>
<name>A0A1I8PPC1_STOCA</name>
<evidence type="ECO:0000259" key="10">
    <source>
        <dbReference type="Pfam" id="PF00899"/>
    </source>
</evidence>
<evidence type="ECO:0000256" key="7">
    <source>
        <dbReference type="ARBA" id="ARBA00044187"/>
    </source>
</evidence>
<dbReference type="GO" id="GO:0016925">
    <property type="term" value="P:protein sumoylation"/>
    <property type="evidence" value="ECO:0007669"/>
    <property type="project" value="TreeGrafter"/>
</dbReference>
<dbReference type="GO" id="GO:0005737">
    <property type="term" value="C:cytoplasm"/>
    <property type="evidence" value="ECO:0007669"/>
    <property type="project" value="TreeGrafter"/>
</dbReference>
<dbReference type="Gene3D" id="3.40.50.720">
    <property type="entry name" value="NAD(P)-binding Rossmann-like Domain"/>
    <property type="match status" value="1"/>
</dbReference>
<dbReference type="Pfam" id="PF00899">
    <property type="entry name" value="ThiF"/>
    <property type="match status" value="1"/>
</dbReference>
<accession>A0A1I8PPC1</accession>
<dbReference type="PRINTS" id="PR01849">
    <property type="entry name" value="UBIQUITINACT"/>
</dbReference>
<proteinExistence type="inferred from homology"/>
<keyword evidence="4" id="KW-0833">Ubl conjugation pathway</keyword>
<dbReference type="Proteomes" id="UP000095300">
    <property type="component" value="Unassembled WGS sequence"/>
</dbReference>
<dbReference type="STRING" id="35570.A0A1I8PPC1"/>
<dbReference type="EnsemblMetazoa" id="SCAU009871-RA">
    <property type="protein sequence ID" value="SCAU009871-PA"/>
    <property type="gene ID" value="SCAU009871"/>
</dbReference>
<dbReference type="KEGG" id="scac:106086865"/>
<dbReference type="AlphaFoldDB" id="A0A1I8PPC1"/>
<comment type="subunit">
    <text evidence="6">Heterodimer of SAE1 and UBA2/SAE2. The heterodimer corresponds to the two domains that are encoded on a single polypeptide chain in ubiquitin-activating enzyme E1. Interacts with UBE2I.</text>
</comment>